<dbReference type="InterPro" id="IPR026044">
    <property type="entry name" value="MltA"/>
</dbReference>
<dbReference type="InterPro" id="IPR010611">
    <property type="entry name" value="3D_dom"/>
</dbReference>
<keyword evidence="3" id="KW-0456">Lyase</keyword>
<dbReference type="Pfam" id="PF06725">
    <property type="entry name" value="3D"/>
    <property type="match status" value="1"/>
</dbReference>
<dbReference type="EMBL" id="CP053708">
    <property type="protein sequence ID" value="QKE90716.1"/>
    <property type="molecule type" value="Genomic_DNA"/>
</dbReference>
<dbReference type="GO" id="GO:0019867">
    <property type="term" value="C:outer membrane"/>
    <property type="evidence" value="ECO:0007669"/>
    <property type="project" value="InterPro"/>
</dbReference>
<dbReference type="GO" id="GO:0008933">
    <property type="term" value="F:peptidoglycan lytic transglycosylase activity"/>
    <property type="evidence" value="ECO:0007669"/>
    <property type="project" value="TreeGrafter"/>
</dbReference>
<evidence type="ECO:0000256" key="3">
    <source>
        <dbReference type="ARBA" id="ARBA00023239"/>
    </source>
</evidence>
<dbReference type="CDD" id="cd14485">
    <property type="entry name" value="mltA_like_LT_A"/>
    <property type="match status" value="1"/>
</dbReference>
<dbReference type="RefSeq" id="WP_171835667.1">
    <property type="nucleotide sequence ID" value="NZ_CP053708.1"/>
</dbReference>
<feature type="domain" description="Lytic transglycosylase MltA" evidence="6">
    <location>
        <begin position="130"/>
        <end position="283"/>
    </location>
</feature>
<proteinExistence type="predicted"/>
<dbReference type="PIRSF" id="PIRSF019422">
    <property type="entry name" value="MltA"/>
    <property type="match status" value="1"/>
</dbReference>
<dbReference type="Proteomes" id="UP000500767">
    <property type="component" value="Chromosome"/>
</dbReference>
<dbReference type="PANTHER" id="PTHR30124">
    <property type="entry name" value="MEMBRANE-BOUND LYTIC MUREIN TRANSGLYCOSYLASE A"/>
    <property type="match status" value="1"/>
</dbReference>
<dbReference type="GO" id="GO:0009253">
    <property type="term" value="P:peptidoglycan catabolic process"/>
    <property type="evidence" value="ECO:0007669"/>
    <property type="project" value="TreeGrafter"/>
</dbReference>
<dbReference type="GO" id="GO:0009254">
    <property type="term" value="P:peptidoglycan turnover"/>
    <property type="evidence" value="ECO:0007669"/>
    <property type="project" value="InterPro"/>
</dbReference>
<evidence type="ECO:0000256" key="2">
    <source>
        <dbReference type="ARBA" id="ARBA00012587"/>
    </source>
</evidence>
<dbReference type="InterPro" id="IPR036908">
    <property type="entry name" value="RlpA-like_sf"/>
</dbReference>
<dbReference type="PANTHER" id="PTHR30124:SF0">
    <property type="entry name" value="MEMBRANE-BOUND LYTIC MUREIN TRANSGLYCOSYLASE A"/>
    <property type="match status" value="1"/>
</dbReference>
<organism evidence="7 8">
    <name type="scientific">Lichenicola cladoniae</name>
    <dbReference type="NCBI Taxonomy" id="1484109"/>
    <lineage>
        <taxon>Bacteria</taxon>
        <taxon>Pseudomonadati</taxon>
        <taxon>Pseudomonadota</taxon>
        <taxon>Alphaproteobacteria</taxon>
        <taxon>Acetobacterales</taxon>
        <taxon>Acetobacteraceae</taxon>
        <taxon>Lichenicola</taxon>
    </lineage>
</organism>
<keyword evidence="8" id="KW-1185">Reference proteome</keyword>
<dbReference type="EC" id="4.2.2.n1" evidence="2"/>
<protein>
    <recommendedName>
        <fullName evidence="2">peptidoglycan lytic exotransglycosylase</fullName>
        <ecNumber evidence="2">4.2.2.n1</ecNumber>
    </recommendedName>
    <alternativeName>
        <fullName evidence="5">Murein hydrolase A</fullName>
    </alternativeName>
</protein>
<dbReference type="KEGG" id="lck:HN018_12310"/>
<evidence type="ECO:0000313" key="7">
    <source>
        <dbReference type="EMBL" id="QKE90716.1"/>
    </source>
</evidence>
<accession>A0A6M8HR03</accession>
<dbReference type="InterPro" id="IPR005300">
    <property type="entry name" value="MltA_B"/>
</dbReference>
<evidence type="ECO:0000256" key="1">
    <source>
        <dbReference type="ARBA" id="ARBA00001420"/>
    </source>
</evidence>
<gene>
    <name evidence="7" type="ORF">HN018_12310</name>
</gene>
<name>A0A6M8HR03_9PROT</name>
<dbReference type="CDD" id="cd14668">
    <property type="entry name" value="mlta_B"/>
    <property type="match status" value="1"/>
</dbReference>
<dbReference type="GO" id="GO:0004553">
    <property type="term" value="F:hydrolase activity, hydrolyzing O-glycosyl compounds"/>
    <property type="evidence" value="ECO:0007669"/>
    <property type="project" value="InterPro"/>
</dbReference>
<evidence type="ECO:0000313" key="8">
    <source>
        <dbReference type="Proteomes" id="UP000500767"/>
    </source>
</evidence>
<dbReference type="Gene3D" id="2.40.240.50">
    <property type="entry name" value="Barwin-like endoglucanases"/>
    <property type="match status" value="1"/>
</dbReference>
<keyword evidence="4" id="KW-0961">Cell wall biogenesis/degradation</keyword>
<dbReference type="AlphaFoldDB" id="A0A6M8HR03"/>
<dbReference type="SUPFAM" id="SSF50685">
    <property type="entry name" value="Barwin-like endoglucanases"/>
    <property type="match status" value="1"/>
</dbReference>
<dbReference type="SMART" id="SM00925">
    <property type="entry name" value="MltA"/>
    <property type="match status" value="1"/>
</dbReference>
<evidence type="ECO:0000256" key="4">
    <source>
        <dbReference type="ARBA" id="ARBA00023316"/>
    </source>
</evidence>
<comment type="catalytic activity">
    <reaction evidence="1">
        <text>Exolytic cleavage of the (1-&gt;4)-beta-glycosidic linkage between N-acetylmuramic acid (MurNAc) and N-acetylglucosamine (GlcNAc) residues in peptidoglycan, from either the reducing or the non-reducing ends of the peptidoglycan chains, with concomitant formation of a 1,6-anhydrobond in the MurNAc residue.</text>
        <dbReference type="EC" id="4.2.2.n1"/>
    </reaction>
</comment>
<dbReference type="GO" id="GO:0071555">
    <property type="term" value="P:cell wall organization"/>
    <property type="evidence" value="ECO:0007669"/>
    <property type="project" value="UniProtKB-KW"/>
</dbReference>
<sequence>MAGVLMLLSGCDVPAGPSSLTLRRITFPDLIGWPQDHVGEVLVPLLAECERLGRLPVDTVLGGQSDPADSEAVQAAAKAGRYQPACRAARALPSRDDAVVRHYFETWFLPYEVSDQTIVKANFTGYFEPEFAGSLSESPDFPVPVYGRPPDLVTVPNPVPGQPAITGHVEAGHVVPYLTRAEIDQGRLRGRKLEILWLHSPVDLFFLQVQGSGRVRLPSGQIVRLSYAGRNGQPYVPIGRKLIEQQQLAPDAVSMQSIRAWLEAHPDQAQALMEQNPNYVFFRTLDDLTPNDGPPGALGLELTPLRSAAVDRSFLPLGLPMFVETTLPSGAPLDRLVLAQDLGTDIVGPQRADLFFGWGAAAGRDAGAMHSGGRIILLLPRQPSS</sequence>
<reference evidence="7 8" key="1">
    <citation type="journal article" date="2014" name="World J. Microbiol. Biotechnol.">
        <title>Biodiversity and physiological characteristics of Antarctic and Arctic lichens-associated bacteria.</title>
        <authorList>
            <person name="Lee Y.M."/>
            <person name="Kim E.H."/>
            <person name="Lee H.K."/>
            <person name="Hong S.G."/>
        </authorList>
    </citation>
    <scope>NUCLEOTIDE SEQUENCE [LARGE SCALE GENOMIC DNA]</scope>
    <source>
        <strain evidence="7 8">PAMC 26569</strain>
    </source>
</reference>
<dbReference type="Pfam" id="PF03562">
    <property type="entry name" value="MltA"/>
    <property type="match status" value="1"/>
</dbReference>
<evidence type="ECO:0000256" key="5">
    <source>
        <dbReference type="ARBA" id="ARBA00030918"/>
    </source>
</evidence>
<evidence type="ECO:0000259" key="6">
    <source>
        <dbReference type="SMART" id="SM00925"/>
    </source>
</evidence>
<dbReference type="Gene3D" id="2.40.40.10">
    <property type="entry name" value="RlpA-like domain"/>
    <property type="match status" value="1"/>
</dbReference>